<feature type="compositionally biased region" description="Polar residues" evidence="1">
    <location>
        <begin position="633"/>
        <end position="656"/>
    </location>
</feature>
<feature type="signal peptide" evidence="2">
    <location>
        <begin position="1"/>
        <end position="21"/>
    </location>
</feature>
<dbReference type="OrthoDB" id="4388755at2759"/>
<feature type="region of interest" description="Disordered" evidence="1">
    <location>
        <begin position="726"/>
        <end position="815"/>
    </location>
</feature>
<dbReference type="AlphaFoldDB" id="A0A6A6URH6"/>
<protein>
    <recommendedName>
        <fullName evidence="5">Apple domain-containing protein</fullName>
    </recommendedName>
</protein>
<dbReference type="Proteomes" id="UP000799302">
    <property type="component" value="Unassembled WGS sequence"/>
</dbReference>
<name>A0A6A6URH6_9PEZI</name>
<gene>
    <name evidence="3" type="ORF">BT63DRAFT_449353</name>
</gene>
<feature type="region of interest" description="Disordered" evidence="1">
    <location>
        <begin position="962"/>
        <end position="988"/>
    </location>
</feature>
<organism evidence="3 4">
    <name type="scientific">Microthyrium microscopicum</name>
    <dbReference type="NCBI Taxonomy" id="703497"/>
    <lineage>
        <taxon>Eukaryota</taxon>
        <taxon>Fungi</taxon>
        <taxon>Dikarya</taxon>
        <taxon>Ascomycota</taxon>
        <taxon>Pezizomycotina</taxon>
        <taxon>Dothideomycetes</taxon>
        <taxon>Dothideomycetes incertae sedis</taxon>
        <taxon>Microthyriales</taxon>
        <taxon>Microthyriaceae</taxon>
        <taxon>Microthyrium</taxon>
    </lineage>
</organism>
<evidence type="ECO:0000313" key="3">
    <source>
        <dbReference type="EMBL" id="KAF2674360.1"/>
    </source>
</evidence>
<dbReference type="EMBL" id="MU004230">
    <property type="protein sequence ID" value="KAF2674360.1"/>
    <property type="molecule type" value="Genomic_DNA"/>
</dbReference>
<evidence type="ECO:0000256" key="1">
    <source>
        <dbReference type="SAM" id="MobiDB-lite"/>
    </source>
</evidence>
<proteinExistence type="predicted"/>
<sequence length="988" mass="111944">MRSLMALRALLALSTLSSVFAVPIISQNSNEYGNLLSVENEASGSDLEGGEHHGSLLDRDFVPPLSHDHDFTGALIDESDHEVDAESQWINYAARDTMDADYYDHDDQFDYDDAGVDAEEYDATIVDGYIIPEDMDFEYTNDLPDEIDLDRNQPMLLCEGDDCGNEEEEDYIETEGGPEEGKGKHPREPWVPAPLQAPYPVPCKGNCPLKHNLLPKYEPDDGGKLKCPEHNGRIFESKQGARFEIACYADFGGRDMKMETETSLDACINTCTSVRQCKAIVFVPNELDGSCYLKFNEGKSHVNPFVMSARVVGSNCAAGVSCDRHNKVWEMEQEEARRDRHLAHIEETRERIETLRKERTELEKSRQEARRQRIREQLMRQSQEAADNQDRARLEEFQRAEEDYRRKKDHENLEHERDRVREQRRLQWKLAVEERERERLRHQVEAEREALNREKDKSRQQQWSDDESWWDDERQKTHPVVEIDNSLLGKQYYNTDAVQDANINAQNPEFENVGPNGYPTDDEWHWYPDPSWRGYWDVEKNEREHYAGYVTEDGHERTRYEVKDEWQPYQAENNYQPDDRNEYIVPYVQNPEEPCCFDTSRYAYNERPRPGCEQPCQYPEVETTFRYSKRDLPTSQKPENSDSNPVPAPTTGNLTETPLIANDTVVPPKALPKFPWGKVTEVYPLANGTKLPPPGTQAAWLIITLDGRPIAKVPIDAWGKPLVPSKTTPSVNTTEASPMTRPSSIVTTPGVNTTDASPITRPSTTVTTTGALQMSRPTSIVESQPVDAATSATTSPRPSHVEAPPGSPTTATIPNPSSLAGTTPDIAWTQPVKVYSTKLGAFIPQEAGIPEKVNVPIPIATIQAQPDPPKSSAENPLIIRQTPPPKPIAALPEQPIPPKPPTGNADTPPKIRQTPLPKKMQHPYDWPQDVKQKVMQQHPDYPKCNWDNSMCGLYSPENFAHVKESNREHPPKASKEPVGGHLLDRVKT</sequence>
<feature type="region of interest" description="Disordered" evidence="1">
    <location>
        <begin position="449"/>
        <end position="471"/>
    </location>
</feature>
<reference evidence="3" key="1">
    <citation type="journal article" date="2020" name="Stud. Mycol.">
        <title>101 Dothideomycetes genomes: a test case for predicting lifestyles and emergence of pathogens.</title>
        <authorList>
            <person name="Haridas S."/>
            <person name="Albert R."/>
            <person name="Binder M."/>
            <person name="Bloem J."/>
            <person name="Labutti K."/>
            <person name="Salamov A."/>
            <person name="Andreopoulos B."/>
            <person name="Baker S."/>
            <person name="Barry K."/>
            <person name="Bills G."/>
            <person name="Bluhm B."/>
            <person name="Cannon C."/>
            <person name="Castanera R."/>
            <person name="Culley D."/>
            <person name="Daum C."/>
            <person name="Ezra D."/>
            <person name="Gonzalez J."/>
            <person name="Henrissat B."/>
            <person name="Kuo A."/>
            <person name="Liang C."/>
            <person name="Lipzen A."/>
            <person name="Lutzoni F."/>
            <person name="Magnuson J."/>
            <person name="Mondo S."/>
            <person name="Nolan M."/>
            <person name="Ohm R."/>
            <person name="Pangilinan J."/>
            <person name="Park H.-J."/>
            <person name="Ramirez L."/>
            <person name="Alfaro M."/>
            <person name="Sun H."/>
            <person name="Tritt A."/>
            <person name="Yoshinaga Y."/>
            <person name="Zwiers L.-H."/>
            <person name="Turgeon B."/>
            <person name="Goodwin S."/>
            <person name="Spatafora J."/>
            <person name="Crous P."/>
            <person name="Grigoriev I."/>
        </authorList>
    </citation>
    <scope>NUCLEOTIDE SEQUENCE</scope>
    <source>
        <strain evidence="3">CBS 115976</strain>
    </source>
</reference>
<feature type="region of interest" description="Disordered" evidence="1">
    <location>
        <begin position="630"/>
        <end position="663"/>
    </location>
</feature>
<keyword evidence="2" id="KW-0732">Signal</keyword>
<feature type="region of interest" description="Disordered" evidence="1">
    <location>
        <begin position="166"/>
        <end position="186"/>
    </location>
</feature>
<feature type="compositionally biased region" description="Basic and acidic residues" evidence="1">
    <location>
        <begin position="449"/>
        <end position="459"/>
    </location>
</feature>
<feature type="chain" id="PRO_5025626734" description="Apple domain-containing protein" evidence="2">
    <location>
        <begin position="22"/>
        <end position="988"/>
    </location>
</feature>
<feature type="compositionally biased region" description="Polar residues" evidence="1">
    <location>
        <begin position="770"/>
        <end position="782"/>
    </location>
</feature>
<dbReference type="Gene3D" id="3.50.4.10">
    <property type="entry name" value="Hepatocyte Growth Factor"/>
    <property type="match status" value="1"/>
</dbReference>
<evidence type="ECO:0008006" key="5">
    <source>
        <dbReference type="Google" id="ProtNLM"/>
    </source>
</evidence>
<feature type="compositionally biased region" description="Polar residues" evidence="1">
    <location>
        <begin position="726"/>
        <end position="763"/>
    </location>
</feature>
<feature type="region of interest" description="Disordered" evidence="1">
    <location>
        <begin position="881"/>
        <end position="924"/>
    </location>
</feature>
<evidence type="ECO:0000313" key="4">
    <source>
        <dbReference type="Proteomes" id="UP000799302"/>
    </source>
</evidence>
<keyword evidence="4" id="KW-1185">Reference proteome</keyword>
<feature type="compositionally biased region" description="Acidic residues" evidence="1">
    <location>
        <begin position="166"/>
        <end position="178"/>
    </location>
</feature>
<feature type="compositionally biased region" description="Basic and acidic residues" evidence="1">
    <location>
        <begin position="962"/>
        <end position="975"/>
    </location>
</feature>
<accession>A0A6A6URH6</accession>
<evidence type="ECO:0000256" key="2">
    <source>
        <dbReference type="SAM" id="SignalP"/>
    </source>
</evidence>